<dbReference type="Gene3D" id="3.40.1360.10">
    <property type="match status" value="1"/>
</dbReference>
<keyword evidence="5" id="KW-0235">DNA replication</keyword>
<keyword evidence="4" id="KW-0548">Nucleotidyltransferase</keyword>
<feature type="domain" description="DUF7146" evidence="9">
    <location>
        <begin position="141"/>
        <end position="257"/>
    </location>
</feature>
<keyword evidence="2" id="KW-0639">Primosome</keyword>
<evidence type="ECO:0000259" key="9">
    <source>
        <dbReference type="Pfam" id="PF23639"/>
    </source>
</evidence>
<accession>A0A8J3GSZ3</accession>
<dbReference type="EMBL" id="BNCJ01000001">
    <property type="protein sequence ID" value="GHF33165.1"/>
    <property type="molecule type" value="Genomic_DNA"/>
</dbReference>
<dbReference type="InterPro" id="IPR055570">
    <property type="entry name" value="DUF7146"/>
</dbReference>
<dbReference type="Proteomes" id="UP000626220">
    <property type="component" value="Unassembled WGS sequence"/>
</dbReference>
<evidence type="ECO:0000256" key="2">
    <source>
        <dbReference type="ARBA" id="ARBA00022515"/>
    </source>
</evidence>
<evidence type="ECO:0000259" key="8">
    <source>
        <dbReference type="Pfam" id="PF13362"/>
    </source>
</evidence>
<dbReference type="GO" id="GO:0000428">
    <property type="term" value="C:DNA-directed RNA polymerase complex"/>
    <property type="evidence" value="ECO:0007669"/>
    <property type="project" value="UniProtKB-KW"/>
</dbReference>
<dbReference type="InterPro" id="IPR006171">
    <property type="entry name" value="TOPRIM_dom"/>
</dbReference>
<dbReference type="InterPro" id="IPR034154">
    <property type="entry name" value="TOPRIM_DnaG/twinkle"/>
</dbReference>
<dbReference type="CDD" id="cd01029">
    <property type="entry name" value="TOPRIM_primases"/>
    <property type="match status" value="1"/>
</dbReference>
<dbReference type="Gene3D" id="3.90.580.10">
    <property type="entry name" value="Zinc finger, CHC2-type domain"/>
    <property type="match status" value="1"/>
</dbReference>
<evidence type="ECO:0000256" key="6">
    <source>
        <dbReference type="ARBA" id="ARBA00023163"/>
    </source>
</evidence>
<sequence length="381" mass="42867">MATQQDYSVQQIKELLLREKFAYLLDRFAPSANGSHTDHQGRYFTLNPGRQDRNVGSFYVNTREPRLGYWQDFATGEHGDIIDLIALFRRCSNAEAIREAREILGLERETEADRKKRQDDADRFAAQRKADQERAQADLAERSRRAVGLWHHSVPELRGTPVHRYLQDVRKVDLDRLRRQPGALRYRPDCRYYHVDQETGEVTEGEFPAMVALIQNLAGEPVGVHRTYLAQDPAGRWNKAPVPKAKLTLGPWAGGHISIWKGIGPRGGKPCALKDVPPGTHLYITEGIEDAMSVVDLIPEARVICAISLSNLGQVELPDAIDSITLVADRDSNEDARKALIRAIARHQDKGRTVRVFQNDWGGKDLNDALRAAREDEGGEA</sequence>
<reference evidence="10" key="2">
    <citation type="submission" date="2020-09" db="EMBL/GenBank/DDBJ databases">
        <authorList>
            <person name="Sun Q."/>
            <person name="Kim S."/>
        </authorList>
    </citation>
    <scope>NUCLEOTIDE SEQUENCE</scope>
    <source>
        <strain evidence="10">KCTC 42650</strain>
    </source>
</reference>
<comment type="caution">
    <text evidence="10">The sequence shown here is derived from an EMBL/GenBank/DDBJ whole genome shotgun (WGS) entry which is preliminary data.</text>
</comment>
<dbReference type="GO" id="GO:1990077">
    <property type="term" value="C:primosome complex"/>
    <property type="evidence" value="ECO:0007669"/>
    <property type="project" value="UniProtKB-KW"/>
</dbReference>
<dbReference type="RefSeq" id="WP_189678043.1">
    <property type="nucleotide sequence ID" value="NZ_BNCJ01000001.1"/>
</dbReference>
<evidence type="ECO:0000256" key="4">
    <source>
        <dbReference type="ARBA" id="ARBA00022695"/>
    </source>
</evidence>
<dbReference type="Pfam" id="PF23639">
    <property type="entry name" value="DUF7146"/>
    <property type="match status" value="1"/>
</dbReference>
<evidence type="ECO:0000256" key="7">
    <source>
        <dbReference type="SAM" id="MobiDB-lite"/>
    </source>
</evidence>
<dbReference type="Pfam" id="PF13362">
    <property type="entry name" value="Toprim_3"/>
    <property type="match status" value="1"/>
</dbReference>
<reference evidence="10" key="1">
    <citation type="journal article" date="2014" name="Int. J. Syst. Evol. Microbiol.">
        <title>Complete genome sequence of Corynebacterium casei LMG S-19264T (=DSM 44701T), isolated from a smear-ripened cheese.</title>
        <authorList>
            <consortium name="US DOE Joint Genome Institute (JGI-PGF)"/>
            <person name="Walter F."/>
            <person name="Albersmeier A."/>
            <person name="Kalinowski J."/>
            <person name="Ruckert C."/>
        </authorList>
    </citation>
    <scope>NUCLEOTIDE SEQUENCE</scope>
    <source>
        <strain evidence="10">KCTC 42650</strain>
    </source>
</reference>
<protein>
    <submittedName>
        <fullName evidence="10">DNA primase</fullName>
    </submittedName>
</protein>
<dbReference type="GO" id="GO:0006269">
    <property type="term" value="P:DNA replication, synthesis of primer"/>
    <property type="evidence" value="ECO:0007669"/>
    <property type="project" value="UniProtKB-KW"/>
</dbReference>
<dbReference type="GO" id="GO:0016779">
    <property type="term" value="F:nucleotidyltransferase activity"/>
    <property type="evidence" value="ECO:0007669"/>
    <property type="project" value="UniProtKB-KW"/>
</dbReference>
<dbReference type="AlphaFoldDB" id="A0A8J3GSZ3"/>
<evidence type="ECO:0000313" key="11">
    <source>
        <dbReference type="Proteomes" id="UP000626220"/>
    </source>
</evidence>
<dbReference type="SUPFAM" id="SSF57783">
    <property type="entry name" value="Zinc beta-ribbon"/>
    <property type="match status" value="1"/>
</dbReference>
<dbReference type="GO" id="GO:0008270">
    <property type="term" value="F:zinc ion binding"/>
    <property type="evidence" value="ECO:0007669"/>
    <property type="project" value="InterPro"/>
</dbReference>
<evidence type="ECO:0000313" key="10">
    <source>
        <dbReference type="EMBL" id="GHF33165.1"/>
    </source>
</evidence>
<keyword evidence="1" id="KW-0240">DNA-directed RNA polymerase</keyword>
<keyword evidence="6" id="KW-0804">Transcription</keyword>
<proteinExistence type="predicted"/>
<dbReference type="GO" id="GO:0003677">
    <property type="term" value="F:DNA binding"/>
    <property type="evidence" value="ECO:0007669"/>
    <property type="project" value="InterPro"/>
</dbReference>
<evidence type="ECO:0000256" key="1">
    <source>
        <dbReference type="ARBA" id="ARBA00022478"/>
    </source>
</evidence>
<organism evidence="10 11">
    <name type="scientific">Seohaeicola zhoushanensis</name>
    <dbReference type="NCBI Taxonomy" id="1569283"/>
    <lineage>
        <taxon>Bacteria</taxon>
        <taxon>Pseudomonadati</taxon>
        <taxon>Pseudomonadota</taxon>
        <taxon>Alphaproteobacteria</taxon>
        <taxon>Rhodobacterales</taxon>
        <taxon>Roseobacteraceae</taxon>
        <taxon>Seohaeicola</taxon>
    </lineage>
</organism>
<feature type="domain" description="Toprim" evidence="8">
    <location>
        <begin position="282"/>
        <end position="373"/>
    </location>
</feature>
<evidence type="ECO:0000256" key="3">
    <source>
        <dbReference type="ARBA" id="ARBA00022679"/>
    </source>
</evidence>
<evidence type="ECO:0000256" key="5">
    <source>
        <dbReference type="ARBA" id="ARBA00022705"/>
    </source>
</evidence>
<keyword evidence="3" id="KW-0808">Transferase</keyword>
<dbReference type="InterPro" id="IPR036977">
    <property type="entry name" value="DNA_primase_Znf_CHC2"/>
</dbReference>
<gene>
    <name evidence="10" type="ORF">GCM10017056_00720</name>
</gene>
<name>A0A8J3GSZ3_9RHOB</name>
<feature type="region of interest" description="Disordered" evidence="7">
    <location>
        <begin position="110"/>
        <end position="134"/>
    </location>
</feature>
<keyword evidence="11" id="KW-1185">Reference proteome</keyword>